<evidence type="ECO:0000313" key="1">
    <source>
        <dbReference type="EMBL" id="VFJ42391.1"/>
    </source>
</evidence>
<gene>
    <name evidence="1" type="ORF">BECKDK2373B_GA0170837_100114</name>
</gene>
<dbReference type="InterPro" id="IPR014174">
    <property type="entry name" value="CRISPR-assoc_prot_Cas6/Cmx6"/>
</dbReference>
<protein>
    <submittedName>
        <fullName evidence="1">CRISPR-associated protein Cas6, subtype MYXAN</fullName>
    </submittedName>
</protein>
<reference evidence="1" key="1">
    <citation type="submission" date="2019-02" db="EMBL/GenBank/DDBJ databases">
        <authorList>
            <person name="Gruber-Vodicka R. H."/>
            <person name="Seah K. B. B."/>
        </authorList>
    </citation>
    <scope>NUCLEOTIDE SEQUENCE</scope>
    <source>
        <strain evidence="1">BECK_DK47</strain>
    </source>
</reference>
<dbReference type="EMBL" id="CAADEX010000001">
    <property type="protein sequence ID" value="VFJ42391.1"/>
    <property type="molecule type" value="Genomic_DNA"/>
</dbReference>
<dbReference type="Pfam" id="PF09559">
    <property type="entry name" value="Cas6"/>
    <property type="match status" value="1"/>
</dbReference>
<organism evidence="1">
    <name type="scientific">Candidatus Kentrum sp. DK</name>
    <dbReference type="NCBI Taxonomy" id="2126562"/>
    <lineage>
        <taxon>Bacteria</taxon>
        <taxon>Pseudomonadati</taxon>
        <taxon>Pseudomonadota</taxon>
        <taxon>Gammaproteobacteria</taxon>
        <taxon>Candidatus Kentrum</taxon>
    </lineage>
</organism>
<dbReference type="NCBIfam" id="TIGR02807">
    <property type="entry name" value="cas6_cmx6"/>
    <property type="match status" value="1"/>
</dbReference>
<dbReference type="AlphaFoldDB" id="A0A450RTB3"/>
<sequence length="237" mass="26719">MLWLEDPEQNNTPSKNPEHILDYAYRIRCHTLPVEHIYPLSEAIAAILPWIDDEPGIGIHSIHVADSGNGWIRPTGKDSNDLLFLSRRTRLVLRLPRDLLPKARNLEGRTLTIGGNTLAVEKGQKKPLISSNTLFARYIVTQEHEEETRFVDYLIDQFHTLDITPRKILCGRTNVIRTPKAPIHTRSVLIAELSPAESLRLQQNGIGPNRRLGCGLFIPHKGIGPVSKPYSSTYDSI</sequence>
<name>A0A450RTB3_9GAMM</name>
<accession>A0A450RTB3</accession>
<proteinExistence type="predicted"/>